<dbReference type="Gene3D" id="3.40.50.720">
    <property type="entry name" value="NAD(P)-binding Rossmann-like Domain"/>
    <property type="match status" value="1"/>
</dbReference>
<evidence type="ECO:0000313" key="2">
    <source>
        <dbReference type="EMBL" id="KAG9970703.1"/>
    </source>
</evidence>
<feature type="non-terminal residue" evidence="2">
    <location>
        <position position="338"/>
    </location>
</feature>
<keyword evidence="3" id="KW-1185">Reference proteome</keyword>
<dbReference type="InterPro" id="IPR050700">
    <property type="entry name" value="YIM1/Zinc_Alcohol_DH_Fams"/>
</dbReference>
<dbReference type="InterPro" id="IPR036291">
    <property type="entry name" value="NAD(P)-bd_dom_sf"/>
</dbReference>
<dbReference type="InterPro" id="IPR020843">
    <property type="entry name" value="ER"/>
</dbReference>
<evidence type="ECO:0000313" key="3">
    <source>
        <dbReference type="Proteomes" id="UP000729357"/>
    </source>
</evidence>
<name>A0A9P8FFL2_AURME</name>
<comment type="caution">
    <text evidence="2">The sequence shown here is derived from an EMBL/GenBank/DDBJ whole genome shotgun (WGS) entry which is preliminary data.</text>
</comment>
<dbReference type="AlphaFoldDB" id="A0A9P8FFL2"/>
<dbReference type="PANTHER" id="PTHR11695">
    <property type="entry name" value="ALCOHOL DEHYDROGENASE RELATED"/>
    <property type="match status" value="1"/>
</dbReference>
<dbReference type="Proteomes" id="UP000729357">
    <property type="component" value="Unassembled WGS sequence"/>
</dbReference>
<evidence type="ECO:0000259" key="1">
    <source>
        <dbReference type="SMART" id="SM00829"/>
    </source>
</evidence>
<accession>A0A9P8FFL2</accession>
<dbReference type="InterPro" id="IPR013154">
    <property type="entry name" value="ADH-like_N"/>
</dbReference>
<sequence length="338" mass="36751">MASAVNFIKAWTFTHEGYPEALHRSTLTSPPRPAATELHVRVQAAALNPVDIQLMNFPVWKYLPSSWISPDKGVGEDFSGIVEAAGEDSGFDVGDEVYGITFTLTGGVLQEVIAVNTKSSVVVKKPKDMSWEQAAALPLVWLTARTTIANVESHIKNSGRLTVLGGSSAVGMYVLQLASQREWEVLTTCSSRNTEFVKSMGATSVVDYKTDDVAQAVGEFGPAAIIDCVGGTSCIGLAKRYVTIVGDKTGRDSVGGAAIYLWNPKMVIRTLLGKMGFWGSYDCVNLEFRKEWLEETLNLDRSKIVIDSTWGFDQVQEAFAKLNTGRARGKVVIKVCLE</sequence>
<organism evidence="2 3">
    <name type="scientific">Aureobasidium melanogenum</name>
    <name type="common">Aureobasidium pullulans var. melanogenum</name>
    <dbReference type="NCBI Taxonomy" id="46634"/>
    <lineage>
        <taxon>Eukaryota</taxon>
        <taxon>Fungi</taxon>
        <taxon>Dikarya</taxon>
        <taxon>Ascomycota</taxon>
        <taxon>Pezizomycotina</taxon>
        <taxon>Dothideomycetes</taxon>
        <taxon>Dothideomycetidae</taxon>
        <taxon>Dothideales</taxon>
        <taxon>Saccotheciaceae</taxon>
        <taxon>Aureobasidium</taxon>
    </lineage>
</organism>
<dbReference type="Gene3D" id="3.90.180.10">
    <property type="entry name" value="Medium-chain alcohol dehydrogenases, catalytic domain"/>
    <property type="match status" value="1"/>
</dbReference>
<dbReference type="SUPFAM" id="SSF50129">
    <property type="entry name" value="GroES-like"/>
    <property type="match status" value="1"/>
</dbReference>
<dbReference type="PANTHER" id="PTHR11695:SF648">
    <property type="entry name" value="ZINC-BINDING OXIDOREDUCTASE"/>
    <property type="match status" value="1"/>
</dbReference>
<protein>
    <submittedName>
        <fullName evidence="2">NAD(P)-binding protein</fullName>
    </submittedName>
</protein>
<proteinExistence type="predicted"/>
<feature type="domain" description="Enoyl reductase (ER)" evidence="1">
    <location>
        <begin position="17"/>
        <end position="333"/>
    </location>
</feature>
<dbReference type="Pfam" id="PF08240">
    <property type="entry name" value="ADH_N"/>
    <property type="match status" value="1"/>
</dbReference>
<reference evidence="2" key="1">
    <citation type="journal article" date="2021" name="J Fungi (Basel)">
        <title>Virulence traits and population genomics of the black yeast Aureobasidium melanogenum.</title>
        <authorList>
            <person name="Cernosa A."/>
            <person name="Sun X."/>
            <person name="Gostincar C."/>
            <person name="Fang C."/>
            <person name="Gunde-Cimerman N."/>
            <person name="Song Z."/>
        </authorList>
    </citation>
    <scope>NUCLEOTIDE SEQUENCE</scope>
    <source>
        <strain evidence="2">EXF-9298</strain>
    </source>
</reference>
<dbReference type="GO" id="GO:0016491">
    <property type="term" value="F:oxidoreductase activity"/>
    <property type="evidence" value="ECO:0007669"/>
    <property type="project" value="InterPro"/>
</dbReference>
<dbReference type="EMBL" id="JAHFXS010002811">
    <property type="protein sequence ID" value="KAG9970703.1"/>
    <property type="molecule type" value="Genomic_DNA"/>
</dbReference>
<dbReference type="SMART" id="SM00829">
    <property type="entry name" value="PKS_ER"/>
    <property type="match status" value="1"/>
</dbReference>
<reference evidence="2" key="2">
    <citation type="submission" date="2021-08" db="EMBL/GenBank/DDBJ databases">
        <authorList>
            <person name="Gostincar C."/>
            <person name="Sun X."/>
            <person name="Song Z."/>
            <person name="Gunde-Cimerman N."/>
        </authorList>
    </citation>
    <scope>NUCLEOTIDE SEQUENCE</scope>
    <source>
        <strain evidence="2">EXF-9298</strain>
    </source>
</reference>
<gene>
    <name evidence="2" type="ORF">KCU98_g14312</name>
</gene>
<dbReference type="CDD" id="cd08267">
    <property type="entry name" value="MDR1"/>
    <property type="match status" value="1"/>
</dbReference>
<dbReference type="Pfam" id="PF13602">
    <property type="entry name" value="ADH_zinc_N_2"/>
    <property type="match status" value="1"/>
</dbReference>
<dbReference type="InterPro" id="IPR011032">
    <property type="entry name" value="GroES-like_sf"/>
</dbReference>
<dbReference type="SUPFAM" id="SSF51735">
    <property type="entry name" value="NAD(P)-binding Rossmann-fold domains"/>
    <property type="match status" value="1"/>
</dbReference>